<comment type="caution">
    <text evidence="1">The sequence shown here is derived from an EMBL/GenBank/DDBJ whole genome shotgun (WGS) entry which is preliminary data.</text>
</comment>
<gene>
    <name evidence="1" type="ORF">SIL82_09785</name>
</gene>
<dbReference type="EMBL" id="JAWXXV010000001">
    <property type="protein sequence ID" value="MDX5984552.1"/>
    <property type="molecule type" value="Genomic_DNA"/>
</dbReference>
<protein>
    <recommendedName>
        <fullName evidence="3">Lipoprotein</fullName>
    </recommendedName>
</protein>
<dbReference type="RefSeq" id="WP_010403148.1">
    <property type="nucleotide sequence ID" value="NZ_JAWXXV010000001.1"/>
</dbReference>
<reference evidence="1 2" key="1">
    <citation type="submission" date="2023-11" db="EMBL/GenBank/DDBJ databases">
        <title>MicrobeMod: A computational toolkit for identifying prokaryotic methylation and restriction-modification with nanopore sequencing.</title>
        <authorList>
            <person name="Crits-Christoph A."/>
            <person name="Kang S.C."/>
            <person name="Lee H."/>
            <person name="Ostrov N."/>
        </authorList>
    </citation>
    <scope>NUCLEOTIDE SEQUENCE [LARGE SCALE GENOMIC DNA]</scope>
    <source>
        <strain evidence="1 2">ATCC 14820</strain>
    </source>
</reference>
<name>A0ABU4PN41_9SPHN</name>
<accession>A0ABU4PN41</accession>
<sequence length="167" mass="18046">MKPFSSSIVAAGAMLLTGCSVEIDARNAIVRPASPTEFQNDAEAASRKPYGFGIWVLLTALLEKKDVQRISHSEVYPHVYVVECSSGKDTNVGTEPKLEGIDLGNANAVKALLKAQPAKSIYQMKSLIFARKGDFETPQCLQLRGGSYLGQKIIEKRIPIQGSGPLP</sequence>
<evidence type="ECO:0000313" key="2">
    <source>
        <dbReference type="Proteomes" id="UP001279660"/>
    </source>
</evidence>
<keyword evidence="2" id="KW-1185">Reference proteome</keyword>
<dbReference type="PROSITE" id="PS51257">
    <property type="entry name" value="PROKAR_LIPOPROTEIN"/>
    <property type="match status" value="1"/>
</dbReference>
<organism evidence="1 2">
    <name type="scientific">Sphingomonas echinoides</name>
    <dbReference type="NCBI Taxonomy" id="59803"/>
    <lineage>
        <taxon>Bacteria</taxon>
        <taxon>Pseudomonadati</taxon>
        <taxon>Pseudomonadota</taxon>
        <taxon>Alphaproteobacteria</taxon>
        <taxon>Sphingomonadales</taxon>
        <taxon>Sphingomonadaceae</taxon>
        <taxon>Sphingomonas</taxon>
    </lineage>
</organism>
<dbReference type="Proteomes" id="UP001279660">
    <property type="component" value="Unassembled WGS sequence"/>
</dbReference>
<proteinExistence type="predicted"/>
<evidence type="ECO:0000313" key="1">
    <source>
        <dbReference type="EMBL" id="MDX5984552.1"/>
    </source>
</evidence>
<evidence type="ECO:0008006" key="3">
    <source>
        <dbReference type="Google" id="ProtNLM"/>
    </source>
</evidence>